<dbReference type="Proteomes" id="UP000785613">
    <property type="component" value="Unassembled WGS sequence"/>
</dbReference>
<gene>
    <name evidence="1" type="ORF">F0185_16020</name>
</gene>
<dbReference type="InterPro" id="IPR023389">
    <property type="entry name" value="DOPA-like_sf"/>
</dbReference>
<proteinExistence type="predicted"/>
<comment type="caution">
    <text evidence="1">The sequence shown here is derived from an EMBL/GenBank/DDBJ whole genome shotgun (WGS) entry which is preliminary data.</text>
</comment>
<keyword evidence="2" id="KW-1185">Reference proteome</keyword>
<dbReference type="RefSeq" id="WP_167226054.1">
    <property type="nucleotide sequence ID" value="NZ_VUYU01000009.1"/>
</dbReference>
<dbReference type="PANTHER" id="PTHR36423:SF2">
    <property type="entry name" value="AFR070WP"/>
    <property type="match status" value="1"/>
</dbReference>
<keyword evidence="1" id="KW-0560">Oxidoreductase</keyword>
<dbReference type="PIRSF" id="PIRSF028139">
    <property type="entry name" value="DOPA-diox_rel_Mll2280"/>
    <property type="match status" value="1"/>
</dbReference>
<protein>
    <submittedName>
        <fullName evidence="1">Aromatic ring-opening dioxygenase</fullName>
    </submittedName>
</protein>
<dbReference type="EMBL" id="VUYU01000009">
    <property type="protein sequence ID" value="NHZ35082.1"/>
    <property type="molecule type" value="Genomic_DNA"/>
</dbReference>
<evidence type="ECO:0000313" key="2">
    <source>
        <dbReference type="Proteomes" id="UP000785613"/>
    </source>
</evidence>
<sequence>MDELNAPYHAHIYYDAATRAQALALRQRLLDAKDSGAIPELFFVGELGEHAVGPHPLPEYEIHYSEAMLPAVIALLEASGLRALVHPLTDDDVADHTTLAHWIGEPLPLKLETLDPPGVNQGVARFGKSAF</sequence>
<organism evidence="1 2">
    <name type="scientific">Massilia rubra</name>
    <dbReference type="NCBI Taxonomy" id="2607910"/>
    <lineage>
        <taxon>Bacteria</taxon>
        <taxon>Pseudomonadati</taxon>
        <taxon>Pseudomonadota</taxon>
        <taxon>Betaproteobacteria</taxon>
        <taxon>Burkholderiales</taxon>
        <taxon>Oxalobacteraceae</taxon>
        <taxon>Telluria group</taxon>
        <taxon>Massilia</taxon>
    </lineage>
</organism>
<dbReference type="InterPro" id="IPR014980">
    <property type="entry name" value="DOPA_dioxygen"/>
</dbReference>
<dbReference type="Gene3D" id="3.30.70.1240">
    <property type="entry name" value="DOPA-like domains"/>
    <property type="match status" value="1"/>
</dbReference>
<dbReference type="PANTHER" id="PTHR36423">
    <property type="entry name" value="AFR070WP"/>
    <property type="match status" value="1"/>
</dbReference>
<evidence type="ECO:0000313" key="1">
    <source>
        <dbReference type="EMBL" id="NHZ35082.1"/>
    </source>
</evidence>
<dbReference type="SUPFAM" id="SSF143410">
    <property type="entry name" value="DOPA-like"/>
    <property type="match status" value="1"/>
</dbReference>
<dbReference type="Pfam" id="PF08883">
    <property type="entry name" value="DOPA_dioxygen"/>
    <property type="match status" value="1"/>
</dbReference>
<keyword evidence="1" id="KW-0223">Dioxygenase</keyword>
<dbReference type="GO" id="GO:0051213">
    <property type="term" value="F:dioxygenase activity"/>
    <property type="evidence" value="ECO:0007669"/>
    <property type="project" value="UniProtKB-KW"/>
</dbReference>
<name>A0ABX0LL88_9BURK</name>
<accession>A0ABX0LL88</accession>
<reference evidence="1 2" key="1">
    <citation type="submission" date="2019-09" db="EMBL/GenBank/DDBJ databases">
        <title>Taxonomy of Antarctic Massilia spp.: description of Massilia rubra sp. nov., Massilia aquatica sp. nov., Massilia mucilaginosa sp. nov., Massilia frigida sp. nov. isolated from streams, lakes and regoliths.</title>
        <authorList>
            <person name="Holochova P."/>
            <person name="Sedlacek I."/>
            <person name="Kralova S."/>
            <person name="Maslanova I."/>
            <person name="Busse H.-J."/>
            <person name="Stankova E."/>
            <person name="Vrbovska V."/>
            <person name="Kovarovic V."/>
            <person name="Bartak M."/>
            <person name="Svec P."/>
            <person name="Pantucek R."/>
        </authorList>
    </citation>
    <scope>NUCLEOTIDE SEQUENCE [LARGE SCALE GENOMIC DNA]</scope>
    <source>
        <strain evidence="1 2">CCM 8692</strain>
    </source>
</reference>